<proteinExistence type="predicted"/>
<dbReference type="InterPro" id="IPR051957">
    <property type="entry name" value="CRISP-LCCL_domain"/>
</dbReference>
<evidence type="ECO:0000256" key="1">
    <source>
        <dbReference type="SAM" id="Phobius"/>
    </source>
</evidence>
<accession>A0A0H5C7R9</accession>
<evidence type="ECO:0000313" key="3">
    <source>
        <dbReference type="EMBL" id="CEP24027.1"/>
    </source>
</evidence>
<organism evidence="3 4">
    <name type="scientific">Cyberlindnera jadinii (strain ATCC 18201 / CBS 1600 / BCRC 20928 / JCM 3617 / NBRC 0987 / NRRL Y-1542)</name>
    <name type="common">Torula yeast</name>
    <name type="synonym">Candida utilis</name>
    <dbReference type="NCBI Taxonomy" id="983966"/>
    <lineage>
        <taxon>Eukaryota</taxon>
        <taxon>Fungi</taxon>
        <taxon>Dikarya</taxon>
        <taxon>Ascomycota</taxon>
        <taxon>Saccharomycotina</taxon>
        <taxon>Saccharomycetes</taxon>
        <taxon>Phaffomycetales</taxon>
        <taxon>Phaffomycetaceae</taxon>
        <taxon>Cyberlindnera</taxon>
    </lineage>
</organism>
<dbReference type="Gene3D" id="2.170.130.20">
    <property type="entry name" value="LCCL-like domain"/>
    <property type="match status" value="1"/>
</dbReference>
<dbReference type="Proteomes" id="UP000038830">
    <property type="component" value="Unassembled WGS sequence"/>
</dbReference>
<dbReference type="SUPFAM" id="SSF69848">
    <property type="entry name" value="LCCL domain"/>
    <property type="match status" value="1"/>
</dbReference>
<feature type="transmembrane region" description="Helical" evidence="1">
    <location>
        <begin position="380"/>
        <end position="402"/>
    </location>
</feature>
<feature type="transmembrane region" description="Helical" evidence="1">
    <location>
        <begin position="414"/>
        <end position="432"/>
    </location>
</feature>
<dbReference type="PANTHER" id="PTHR31331">
    <property type="entry name" value="LCCL DOMAIN PROTEIN (AFU_ORTHOLOGUE AFUA_5G08630)"/>
    <property type="match status" value="1"/>
</dbReference>
<evidence type="ECO:0000313" key="4">
    <source>
        <dbReference type="Proteomes" id="UP000038830"/>
    </source>
</evidence>
<feature type="transmembrane region" description="Helical" evidence="1">
    <location>
        <begin position="311"/>
        <end position="328"/>
    </location>
</feature>
<gene>
    <name evidence="3" type="ORF">BN1211_4735</name>
</gene>
<dbReference type="Pfam" id="PF03815">
    <property type="entry name" value="LCCL"/>
    <property type="match status" value="1"/>
</dbReference>
<keyword evidence="1" id="KW-0472">Membrane</keyword>
<dbReference type="InterPro" id="IPR036609">
    <property type="entry name" value="LCCL_sf"/>
</dbReference>
<evidence type="ECO:0000259" key="2">
    <source>
        <dbReference type="Pfam" id="PF03815"/>
    </source>
</evidence>
<dbReference type="PANTHER" id="PTHR31331:SF1">
    <property type="entry name" value="CYSTEINE RICH SECRETORY PROTEIN LCCL DOMAIN CONTAINING 2"/>
    <property type="match status" value="1"/>
</dbReference>
<dbReference type="InterPro" id="IPR004043">
    <property type="entry name" value="LCCL"/>
</dbReference>
<protein>
    <recommendedName>
        <fullName evidence="2">LCCL domain-containing protein</fullName>
    </recommendedName>
</protein>
<sequence length="586" mass="64455">MDEEALGSPLLGPTGYESSSRRSLWDWLNGPPVPSDDPPRVTNTLLVPLELFPSQLKMRFPYRIRALFLCAYIVVWFMMNYAIMYPHLIRGPHLDDERIVTLSCTGDGYFWRGKNQACGLLGRDCVPERGEEVIIKCPALCDRGWSYAARPVGTEMVKYRQYVIGGGESSEEAPLTNPYRGDSYPCSSAVHGGVLSPFSGGCVKIKFTGVGLSFESKKGPYGTNWSVGFPSFFPSSFVFEPLNESISGCHDPRFIILILNILLGAPVMYLAGGLVGYWTSLVAGFWTILLVLDPPFIVNSDEDTAQLISNGFAKFLPLCFVLHVLWTAGCKRTLTDGSPLAKLLLWYPLFWVGSANVITFDRIQIDRMRIDDIKQMPGSVLAIIVVIPLIIACVALQAFQIWKAGKLIKYAKAYVTIIVGLAVLSTLPNLGLRIHHYMIGMLLVPGTGTRGITAYPLQGLLLGLLLSGVARWDFASVVETEVSLLRGEAGTSLAPPPGFQFNGTHVLWDVPEHPPSNLPGYSLIVNDVELWVGEATSFNVERFLKHADMVFFRVALSALHGDDRGDYTRAATIINGTWIPPEDGVS</sequence>
<keyword evidence="1" id="KW-1133">Transmembrane helix</keyword>
<dbReference type="AlphaFoldDB" id="A0A0H5C7R9"/>
<feature type="domain" description="LCCL" evidence="2">
    <location>
        <begin position="124"/>
        <end position="218"/>
    </location>
</feature>
<dbReference type="EMBL" id="CDQK01000005">
    <property type="protein sequence ID" value="CEP24027.1"/>
    <property type="molecule type" value="Genomic_DNA"/>
</dbReference>
<reference evidence="4" key="1">
    <citation type="journal article" date="2015" name="J. Biotechnol.">
        <title>The structure of the Cyberlindnera jadinii genome and its relation to Candida utilis analyzed by the occurrence of single nucleotide polymorphisms.</title>
        <authorList>
            <person name="Rupp O."/>
            <person name="Brinkrolf K."/>
            <person name="Buerth C."/>
            <person name="Kunigo M."/>
            <person name="Schneider J."/>
            <person name="Jaenicke S."/>
            <person name="Goesmann A."/>
            <person name="Puehler A."/>
            <person name="Jaeger K.-E."/>
            <person name="Ernst J.F."/>
        </authorList>
    </citation>
    <scope>NUCLEOTIDE SEQUENCE [LARGE SCALE GENOMIC DNA]</scope>
    <source>
        <strain evidence="4">ATCC 18201 / CBS 1600 / BCRC 20928 / JCM 3617 / NBRC 0987 / NRRL Y-1542</strain>
    </source>
</reference>
<feature type="transmembrane region" description="Helical" evidence="1">
    <location>
        <begin position="277"/>
        <end position="299"/>
    </location>
</feature>
<feature type="transmembrane region" description="Helical" evidence="1">
    <location>
        <begin position="254"/>
        <end position="271"/>
    </location>
</feature>
<name>A0A0H5C7R9_CYBJN</name>
<feature type="transmembrane region" description="Helical" evidence="1">
    <location>
        <begin position="340"/>
        <end position="359"/>
    </location>
</feature>
<keyword evidence="1" id="KW-0812">Transmembrane</keyword>
<feature type="transmembrane region" description="Helical" evidence="1">
    <location>
        <begin position="62"/>
        <end position="83"/>
    </location>
</feature>